<evidence type="ECO:0000256" key="1">
    <source>
        <dbReference type="ARBA" id="ARBA00004651"/>
    </source>
</evidence>
<evidence type="ECO:0000256" key="2">
    <source>
        <dbReference type="ARBA" id="ARBA00022448"/>
    </source>
</evidence>
<dbReference type="InterPro" id="IPR044566">
    <property type="entry name" value="RMV1-like"/>
</dbReference>
<dbReference type="OMA" id="WSWISGV"/>
<feature type="transmembrane region" description="Helical" evidence="8">
    <location>
        <begin position="377"/>
        <end position="396"/>
    </location>
</feature>
<evidence type="ECO:0000256" key="4">
    <source>
        <dbReference type="ARBA" id="ARBA00022692"/>
    </source>
</evidence>
<organism evidence="10 11">
    <name type="scientific">Entamoeba invadens IP1</name>
    <dbReference type="NCBI Taxonomy" id="370355"/>
    <lineage>
        <taxon>Eukaryota</taxon>
        <taxon>Amoebozoa</taxon>
        <taxon>Evosea</taxon>
        <taxon>Archamoebae</taxon>
        <taxon>Mastigamoebida</taxon>
        <taxon>Entamoebidae</taxon>
        <taxon>Entamoeba</taxon>
    </lineage>
</organism>
<feature type="region of interest" description="Disordered" evidence="7">
    <location>
        <begin position="1"/>
        <end position="40"/>
    </location>
</feature>
<dbReference type="VEuPathDB" id="AmoebaDB:EIN_411390"/>
<dbReference type="PIRSF" id="PIRSF006060">
    <property type="entry name" value="AA_transporter"/>
    <property type="match status" value="1"/>
</dbReference>
<feature type="compositionally biased region" description="Polar residues" evidence="7">
    <location>
        <begin position="17"/>
        <end position="34"/>
    </location>
</feature>
<evidence type="ECO:0000256" key="5">
    <source>
        <dbReference type="ARBA" id="ARBA00022989"/>
    </source>
</evidence>
<dbReference type="PANTHER" id="PTHR45826">
    <property type="entry name" value="POLYAMINE TRANSPORTER PUT1"/>
    <property type="match status" value="1"/>
</dbReference>
<dbReference type="Gene3D" id="1.20.1740.10">
    <property type="entry name" value="Amino acid/polyamine transporter I"/>
    <property type="match status" value="1"/>
</dbReference>
<feature type="transmembrane region" description="Helical" evidence="8">
    <location>
        <begin position="167"/>
        <end position="191"/>
    </location>
</feature>
<evidence type="ECO:0000313" key="11">
    <source>
        <dbReference type="Proteomes" id="UP000014680"/>
    </source>
</evidence>
<keyword evidence="3" id="KW-1003">Cell membrane</keyword>
<feature type="transmembrane region" description="Helical" evidence="8">
    <location>
        <begin position="268"/>
        <end position="286"/>
    </location>
</feature>
<feature type="transmembrane region" description="Helical" evidence="8">
    <location>
        <begin position="237"/>
        <end position="256"/>
    </location>
</feature>
<sequence length="525" mass="58197">MEESEVSHSPIPLTLSVPLTSPKPSTPPHSNSEIVPSDPTRPISTHGTMSWVNLAMVVYFSIGGGPFGFEESILVSNPAWALWSLLVVALLWALPQSMTMAELSVRYEGGYNEWVFKAFGFHVGLFHSIVRTVFNVACNAGYIALYYDYINSIYHQTLFFDYEDVSMTYFLLKIPTIVMFLCLLVTVNVIGAKQLSTVGIFLTVGVILPFIVCFFIATPHLDLSQLVNFTVVSEDSSFPKLVSIIMFNLMGWDFVGNVSSQAKKPKRDVPVAMVVALVLVVLTYTVPTMDLVTTLDFTQPPSVPGSPYSSLEPLYSSMAKKLWKPLSYVITVATILGVFGLASMFLQTSSQALSHATQFNFLPRVFSLTFAGTNTPYFAILFQTVFAGFISIFVTFNQIVSVQMWFLSVSTLFIMVAYLAIRWKAYLKKRDVEALFYLPFHPVLLTLFVTPTILLSIFQLLYKVGEWYVIAIGAATLVVCEGITLVVVYCQKRNSTIVTIGDSPSPIPTFTDIGVISPKPQAEIN</sequence>
<dbReference type="OrthoDB" id="5982228at2759"/>
<evidence type="ECO:0000256" key="7">
    <source>
        <dbReference type="SAM" id="MobiDB-lite"/>
    </source>
</evidence>
<feature type="domain" description="Amino acid permease/ SLC12A" evidence="9">
    <location>
        <begin position="97"/>
        <end position="467"/>
    </location>
</feature>
<feature type="transmembrane region" description="Helical" evidence="8">
    <location>
        <begin position="198"/>
        <end position="217"/>
    </location>
</feature>
<evidence type="ECO:0000256" key="6">
    <source>
        <dbReference type="ARBA" id="ARBA00023136"/>
    </source>
</evidence>
<proteinExistence type="predicted"/>
<dbReference type="EMBL" id="KB206788">
    <property type="protein sequence ID" value="ELP87786.1"/>
    <property type="molecule type" value="Genomic_DNA"/>
</dbReference>
<feature type="transmembrane region" description="Helical" evidence="8">
    <location>
        <begin position="402"/>
        <end position="423"/>
    </location>
</feature>
<accession>A0A0A1U4J1</accession>
<feature type="transmembrane region" description="Helical" evidence="8">
    <location>
        <begin position="326"/>
        <end position="346"/>
    </location>
</feature>
<feature type="transmembrane region" description="Helical" evidence="8">
    <location>
        <begin position="114"/>
        <end position="147"/>
    </location>
</feature>
<evidence type="ECO:0000256" key="3">
    <source>
        <dbReference type="ARBA" id="ARBA00022475"/>
    </source>
</evidence>
<evidence type="ECO:0000313" key="10">
    <source>
        <dbReference type="EMBL" id="ELP87786.1"/>
    </source>
</evidence>
<keyword evidence="6 8" id="KW-0472">Membrane</keyword>
<dbReference type="GO" id="GO:0022857">
    <property type="term" value="F:transmembrane transporter activity"/>
    <property type="evidence" value="ECO:0007669"/>
    <property type="project" value="InterPro"/>
</dbReference>
<dbReference type="PANTHER" id="PTHR45826:SF2">
    <property type="entry name" value="AMINO ACID TRANSPORTER"/>
    <property type="match status" value="1"/>
</dbReference>
<dbReference type="GeneID" id="14886702"/>
<reference evidence="10 11" key="1">
    <citation type="submission" date="2012-10" db="EMBL/GenBank/DDBJ databases">
        <authorList>
            <person name="Zafar N."/>
            <person name="Inman J."/>
            <person name="Hall N."/>
            <person name="Lorenzi H."/>
            <person name="Caler E."/>
        </authorList>
    </citation>
    <scope>NUCLEOTIDE SEQUENCE [LARGE SCALE GENOMIC DNA]</scope>
    <source>
        <strain evidence="10 11">IP1</strain>
    </source>
</reference>
<keyword evidence="11" id="KW-1185">Reference proteome</keyword>
<keyword evidence="4 8" id="KW-0812">Transmembrane</keyword>
<dbReference type="AlphaFoldDB" id="A0A0A1U4J1"/>
<feature type="transmembrane region" description="Helical" evidence="8">
    <location>
        <begin position="467"/>
        <end position="490"/>
    </location>
</feature>
<keyword evidence="2" id="KW-0813">Transport</keyword>
<gene>
    <name evidence="10" type="ORF">EIN_411390</name>
</gene>
<feature type="transmembrane region" description="Helical" evidence="8">
    <location>
        <begin position="435"/>
        <end position="461"/>
    </location>
</feature>
<dbReference type="InterPro" id="IPR004841">
    <property type="entry name" value="AA-permease/SLC12A_dom"/>
</dbReference>
<feature type="transmembrane region" description="Helical" evidence="8">
    <location>
        <begin position="75"/>
        <end position="94"/>
    </location>
</feature>
<dbReference type="RefSeq" id="XP_004254557.1">
    <property type="nucleotide sequence ID" value="XM_004254509.1"/>
</dbReference>
<evidence type="ECO:0000259" key="9">
    <source>
        <dbReference type="Pfam" id="PF00324"/>
    </source>
</evidence>
<keyword evidence="5 8" id="KW-1133">Transmembrane helix</keyword>
<dbReference type="GO" id="GO:0005886">
    <property type="term" value="C:plasma membrane"/>
    <property type="evidence" value="ECO:0007669"/>
    <property type="project" value="UniProtKB-SubCell"/>
</dbReference>
<dbReference type="Proteomes" id="UP000014680">
    <property type="component" value="Unassembled WGS sequence"/>
</dbReference>
<name>A0A0A1U4J1_ENTIV</name>
<comment type="subcellular location">
    <subcellularLocation>
        <location evidence="1">Cell membrane</location>
        <topology evidence="1">Multi-pass membrane protein</topology>
    </subcellularLocation>
</comment>
<feature type="transmembrane region" description="Helical" evidence="8">
    <location>
        <begin position="51"/>
        <end position="69"/>
    </location>
</feature>
<protein>
    <submittedName>
        <fullName evidence="10">Amino acid transporter, putative</fullName>
    </submittedName>
</protein>
<evidence type="ECO:0000256" key="8">
    <source>
        <dbReference type="SAM" id="Phobius"/>
    </source>
</evidence>
<dbReference type="Pfam" id="PF00324">
    <property type="entry name" value="AA_permease"/>
    <property type="match status" value="1"/>
</dbReference>
<dbReference type="KEGG" id="eiv:EIN_411390"/>